<organism evidence="2 3">
    <name type="scientific">Actinacidiphila epipremni</name>
    <dbReference type="NCBI Taxonomy" id="2053013"/>
    <lineage>
        <taxon>Bacteria</taxon>
        <taxon>Bacillati</taxon>
        <taxon>Actinomycetota</taxon>
        <taxon>Actinomycetes</taxon>
        <taxon>Kitasatosporales</taxon>
        <taxon>Streptomycetaceae</taxon>
        <taxon>Actinacidiphila</taxon>
    </lineage>
</organism>
<keyword evidence="3" id="KW-1185">Reference proteome</keyword>
<sequence length="91" mass="9750">MLLHGRTARVALPVAAVVGTVLSSVNQAAVIASGHTTAGTWIRVGVNYLVPFLVSSYGYLTARRLRSALLEPRVERRVVCAPPRERVAAGR</sequence>
<dbReference type="EMBL" id="JAATEJ010000002">
    <property type="protein sequence ID" value="NJP42383.1"/>
    <property type="molecule type" value="Genomic_DNA"/>
</dbReference>
<dbReference type="InterPro" id="IPR047700">
    <property type="entry name" value="NrtS-like"/>
</dbReference>
<comment type="caution">
    <text evidence="2">The sequence shown here is derived from an EMBL/GenBank/DDBJ whole genome shotgun (WGS) entry which is preliminary data.</text>
</comment>
<dbReference type="Proteomes" id="UP000734511">
    <property type="component" value="Unassembled WGS sequence"/>
</dbReference>
<keyword evidence="1" id="KW-0472">Membrane</keyword>
<accession>A0ABX0ZL60</accession>
<feature type="transmembrane region" description="Helical" evidence="1">
    <location>
        <begin position="38"/>
        <end position="60"/>
    </location>
</feature>
<gene>
    <name evidence="2" type="primary">nrtS</name>
    <name evidence="2" type="ORF">HCN08_02980</name>
</gene>
<dbReference type="NCBIfam" id="NF038050">
    <property type="entry name" value="NrtS"/>
    <property type="match status" value="1"/>
</dbReference>
<keyword evidence="1" id="KW-1133">Transmembrane helix</keyword>
<evidence type="ECO:0000313" key="2">
    <source>
        <dbReference type="EMBL" id="NJP42383.1"/>
    </source>
</evidence>
<reference evidence="2 3" key="1">
    <citation type="submission" date="2020-03" db="EMBL/GenBank/DDBJ databases">
        <title>WGS of actinomycetes isolated from Thailand.</title>
        <authorList>
            <person name="Thawai C."/>
        </authorList>
    </citation>
    <scope>NUCLEOTIDE SEQUENCE [LARGE SCALE GENOMIC DNA]</scope>
    <source>
        <strain evidence="2 3">PRB2-1</strain>
    </source>
</reference>
<keyword evidence="1" id="KW-0812">Transmembrane</keyword>
<name>A0ABX0ZL60_9ACTN</name>
<protein>
    <submittedName>
        <fullName evidence="2">Nitrate/nitrite transporter NrtS</fullName>
    </submittedName>
</protein>
<evidence type="ECO:0000256" key="1">
    <source>
        <dbReference type="SAM" id="Phobius"/>
    </source>
</evidence>
<proteinExistence type="predicted"/>
<evidence type="ECO:0000313" key="3">
    <source>
        <dbReference type="Proteomes" id="UP000734511"/>
    </source>
</evidence>